<gene>
    <name evidence="1" type="ORF">H2198_005287</name>
</gene>
<name>A0ACC3A616_9EURO</name>
<dbReference type="Proteomes" id="UP001172386">
    <property type="component" value="Unassembled WGS sequence"/>
</dbReference>
<sequence length="485" mass="51951">MADLQTNLFINNEYVPSSSGETLTILNPKDDSLVTDKVQAATEQDVDKAVAAAKAAFRKWRKTPSWQRSAIMLKYADLVEQHVDKIAHLESIAMGQPISIAKVMVSVQISSFRYYAGLTDKIPGESYPENGDGVVKMVNYEPLGVCAGISAWNGTQVFVGWKIAPAVAAGNTFIFKSSEKSPLAVLYLGELFKQAGFPPGVVNLISGGGKVGSLLASHMEIAKISFTGSANSGRLVQVAAAKSNLKHVSLELGGKSPAIIFADANLDNAVAHNSQGFLINSGQVCFAGSRILVQSSIASQFVKKLQTAFVGLGEKMDDPASESTFLGPLADKAQFDRVMGFLDGAKQDGIEVLTGGGRKGEQGQYVEPTILMNPDINNRVYTDEIFGPVVTVKTFETEEEAIEMANSTTYGLGATIYTNNLTRAMRVQAELEAGTVSINTAHWVVPETPFGGVKQSGYGREGGLEGIKAFLEPKTVHINMRMPQE</sequence>
<keyword evidence="2" id="KW-1185">Reference proteome</keyword>
<proteinExistence type="predicted"/>
<dbReference type="EMBL" id="JAPDRQ010000086">
    <property type="protein sequence ID" value="KAJ9655939.1"/>
    <property type="molecule type" value="Genomic_DNA"/>
</dbReference>
<evidence type="ECO:0000313" key="1">
    <source>
        <dbReference type="EMBL" id="KAJ9655939.1"/>
    </source>
</evidence>
<reference evidence="1" key="1">
    <citation type="submission" date="2022-10" db="EMBL/GenBank/DDBJ databases">
        <title>Culturing micro-colonial fungi from biological soil crusts in the Mojave desert and describing Neophaeococcomyces mojavensis, and introducing the new genera and species Taxawa tesnikishii.</title>
        <authorList>
            <person name="Kurbessoian T."/>
            <person name="Stajich J.E."/>
        </authorList>
    </citation>
    <scope>NUCLEOTIDE SEQUENCE</scope>
    <source>
        <strain evidence="1">JES_112</strain>
    </source>
</reference>
<protein>
    <submittedName>
        <fullName evidence="1">Uncharacterized protein</fullName>
    </submittedName>
</protein>
<organism evidence="1 2">
    <name type="scientific">Neophaeococcomyces mojaviensis</name>
    <dbReference type="NCBI Taxonomy" id="3383035"/>
    <lineage>
        <taxon>Eukaryota</taxon>
        <taxon>Fungi</taxon>
        <taxon>Dikarya</taxon>
        <taxon>Ascomycota</taxon>
        <taxon>Pezizomycotina</taxon>
        <taxon>Eurotiomycetes</taxon>
        <taxon>Chaetothyriomycetidae</taxon>
        <taxon>Chaetothyriales</taxon>
        <taxon>Chaetothyriales incertae sedis</taxon>
        <taxon>Neophaeococcomyces</taxon>
    </lineage>
</organism>
<accession>A0ACC3A616</accession>
<evidence type="ECO:0000313" key="2">
    <source>
        <dbReference type="Proteomes" id="UP001172386"/>
    </source>
</evidence>
<comment type="caution">
    <text evidence="1">The sequence shown here is derived from an EMBL/GenBank/DDBJ whole genome shotgun (WGS) entry which is preliminary data.</text>
</comment>